<protein>
    <submittedName>
        <fullName evidence="2">Uncharacterized protein</fullName>
    </submittedName>
</protein>
<reference evidence="2 3" key="1">
    <citation type="submission" date="2023-07" db="EMBL/GenBank/DDBJ databases">
        <title>Sequencing the genomes of 1000 actinobacteria strains.</title>
        <authorList>
            <person name="Klenk H.-P."/>
        </authorList>
    </citation>
    <scope>NUCLEOTIDE SEQUENCE [LARGE SCALE GENOMIC DNA]</scope>
    <source>
        <strain evidence="2 3">DSM 102162</strain>
    </source>
</reference>
<feature type="transmembrane region" description="Helical" evidence="1">
    <location>
        <begin position="52"/>
        <end position="73"/>
    </location>
</feature>
<accession>A0ABT9N8Z7</accession>
<dbReference type="EMBL" id="JAUSQW010000001">
    <property type="protein sequence ID" value="MDP9800184.1"/>
    <property type="molecule type" value="Genomic_DNA"/>
</dbReference>
<comment type="caution">
    <text evidence="2">The sequence shown here is derived from an EMBL/GenBank/DDBJ whole genome shotgun (WGS) entry which is preliminary data.</text>
</comment>
<keyword evidence="1" id="KW-1133">Transmembrane helix</keyword>
<proteinExistence type="predicted"/>
<dbReference type="Proteomes" id="UP001235966">
    <property type="component" value="Unassembled WGS sequence"/>
</dbReference>
<feature type="transmembrane region" description="Helical" evidence="1">
    <location>
        <begin position="117"/>
        <end position="134"/>
    </location>
</feature>
<feature type="transmembrane region" description="Helical" evidence="1">
    <location>
        <begin position="20"/>
        <end position="40"/>
    </location>
</feature>
<sequence length="145" mass="15375">MNKAPGSPQLTDTRTRSWGWPIALMILLAVASTIFAWRAVLAATAQFVAGDVGGAVTTLLAAIAWVLGTAGLIHNGRKMRRIAWVSWSLNVLGSLIGVVAPAAFSAVNPWQMAGKEYFFLPAIGTIFALGWLAWSDPARVAARGN</sequence>
<evidence type="ECO:0000256" key="1">
    <source>
        <dbReference type="SAM" id="Phobius"/>
    </source>
</evidence>
<organism evidence="2 3">
    <name type="scientific">Arcanobacterium wilhelmae</name>
    <dbReference type="NCBI Taxonomy" id="1803177"/>
    <lineage>
        <taxon>Bacteria</taxon>
        <taxon>Bacillati</taxon>
        <taxon>Actinomycetota</taxon>
        <taxon>Actinomycetes</taxon>
        <taxon>Actinomycetales</taxon>
        <taxon>Actinomycetaceae</taxon>
        <taxon>Arcanobacterium</taxon>
    </lineage>
</organism>
<keyword evidence="1" id="KW-0472">Membrane</keyword>
<keyword evidence="3" id="KW-1185">Reference proteome</keyword>
<dbReference type="RefSeq" id="WP_278057583.1">
    <property type="nucleotide sequence ID" value="NZ_CP121247.1"/>
</dbReference>
<name>A0ABT9N8Z7_9ACTO</name>
<gene>
    <name evidence="2" type="ORF">J2S49_000260</name>
</gene>
<evidence type="ECO:0000313" key="2">
    <source>
        <dbReference type="EMBL" id="MDP9800184.1"/>
    </source>
</evidence>
<keyword evidence="1" id="KW-0812">Transmembrane</keyword>
<feature type="transmembrane region" description="Helical" evidence="1">
    <location>
        <begin position="85"/>
        <end position="105"/>
    </location>
</feature>
<evidence type="ECO:0000313" key="3">
    <source>
        <dbReference type="Proteomes" id="UP001235966"/>
    </source>
</evidence>